<dbReference type="InterPro" id="IPR029052">
    <property type="entry name" value="Metallo-depent_PP-like"/>
</dbReference>
<dbReference type="CDD" id="cd00842">
    <property type="entry name" value="MPP_ASMase"/>
    <property type="match status" value="1"/>
</dbReference>
<dbReference type="InterPro" id="IPR045473">
    <property type="entry name" value="ASM_C"/>
</dbReference>
<dbReference type="InterPro" id="IPR004843">
    <property type="entry name" value="Calcineurin-like_PHP"/>
</dbReference>
<dbReference type="AlphaFoldDB" id="A0A137PF62"/>
<keyword evidence="5" id="KW-0732">Signal</keyword>
<reference evidence="13 14" key="1">
    <citation type="journal article" date="2015" name="Genome Biol. Evol.">
        <title>Phylogenomic analyses indicate that early fungi evolved digesting cell walls of algal ancestors of land plants.</title>
        <authorList>
            <person name="Chang Y."/>
            <person name="Wang S."/>
            <person name="Sekimoto S."/>
            <person name="Aerts A.L."/>
            <person name="Choi C."/>
            <person name="Clum A."/>
            <person name="LaButti K.M."/>
            <person name="Lindquist E.A."/>
            <person name="Yee Ngan C."/>
            <person name="Ohm R.A."/>
            <person name="Salamov A.A."/>
            <person name="Grigoriev I.V."/>
            <person name="Spatafora J.W."/>
            <person name="Berbee M.L."/>
        </authorList>
    </citation>
    <scope>NUCLEOTIDE SEQUENCE [LARGE SCALE GENOMIC DNA]</scope>
    <source>
        <strain evidence="13 14">NRRL 28638</strain>
    </source>
</reference>
<keyword evidence="7 9" id="KW-0862">Zinc</keyword>
<dbReference type="STRING" id="796925.A0A137PF62"/>
<dbReference type="OMA" id="DCDLPFR"/>
<keyword evidence="4 9" id="KW-0479">Metal-binding</keyword>
<evidence type="ECO:0000256" key="5">
    <source>
        <dbReference type="ARBA" id="ARBA00022729"/>
    </source>
</evidence>
<evidence type="ECO:0000256" key="6">
    <source>
        <dbReference type="ARBA" id="ARBA00022801"/>
    </source>
</evidence>
<dbReference type="GO" id="GO:0016020">
    <property type="term" value="C:membrane"/>
    <property type="evidence" value="ECO:0007669"/>
    <property type="project" value="GOC"/>
</dbReference>
<dbReference type="Pfam" id="PF19272">
    <property type="entry name" value="ASMase_C"/>
    <property type="match status" value="1"/>
</dbReference>
<feature type="disulfide bond" evidence="10">
    <location>
        <begin position="89"/>
        <end position="94"/>
    </location>
</feature>
<accession>A0A137PF62</accession>
<evidence type="ECO:0000256" key="7">
    <source>
        <dbReference type="ARBA" id="ARBA00022833"/>
    </source>
</evidence>
<feature type="binding site" evidence="9">
    <location>
        <position position="303"/>
    </location>
    <ligand>
        <name>Zn(2+)</name>
        <dbReference type="ChEBI" id="CHEBI:29105"/>
        <label>2</label>
    </ligand>
</feature>
<feature type="binding site" evidence="9">
    <location>
        <position position="337"/>
    </location>
    <ligand>
        <name>Zn(2+)</name>
        <dbReference type="ChEBI" id="CHEBI:29105"/>
        <label>2</label>
    </ligand>
</feature>
<feature type="disulfide bond" evidence="10">
    <location>
        <begin position="261"/>
        <end position="311"/>
    </location>
</feature>
<comment type="subcellular location">
    <subcellularLocation>
        <location evidence="1">Secreted</location>
    </subcellularLocation>
</comment>
<feature type="disulfide bond" evidence="10">
    <location>
        <begin position="95"/>
        <end position="121"/>
    </location>
</feature>
<sequence length="494" mass="57091">MCNGIVDNLGPLYAKVVRNMDFTRPYAAQLASFAFIRTCPHPSLGEAQFRLPEPKPHILDKPSNRTTRILHLTDWHFDPLYKEGSEADCRRATCCQEDSNEDESNPSLIKKPASKWGEYKCDIPRATLESMLDYIRQLHKTKPFDIVLFTGDIPAHDMWKESIEKSKYTTEITINILKSYLNDLPGVKFYPVVGNHESIPANMFPLNGQEEEKGFFLYPFLANQWKSWLPESAFNLAKQTGYYSVKHNNNLKIISLNNNLCYAYNPLLLLDPEVSDPNRMFTWLINELEDAEKSGSKVYIASHVPPASADCFQKFSITWHKIVKAYSHLIVGQFYGHNHYDEFEIYYKEGVKSKDTAISNSFLAPSVTTHVNHNPGFRLYDVDPSNYLIRDYTQYYANLNEKLNWNNGPEWKPLYSAKSAYPVPLSNGTYINGPFWHEVTELFENQKSYWDRYLFLKYKGSGYMPKCDGTCRKNLICNLRASNSKQLCSYDLDF</sequence>
<evidence type="ECO:0000256" key="2">
    <source>
        <dbReference type="ARBA" id="ARBA00008234"/>
    </source>
</evidence>
<feature type="domain" description="Sphingomyelin phosphodiesterase C-terminal" evidence="12">
    <location>
        <begin position="362"/>
        <end position="480"/>
    </location>
</feature>
<gene>
    <name evidence="13" type="ORF">CONCODRAFT_35558</name>
</gene>
<dbReference type="PANTHER" id="PTHR10340:SF34">
    <property type="entry name" value="SPHINGOMYELIN PHOSPHODIESTERASE"/>
    <property type="match status" value="1"/>
</dbReference>
<feature type="disulfide bond" evidence="10">
    <location>
        <begin position="477"/>
        <end position="488"/>
    </location>
</feature>
<evidence type="ECO:0000256" key="1">
    <source>
        <dbReference type="ARBA" id="ARBA00004613"/>
    </source>
</evidence>
<dbReference type="InterPro" id="IPR041805">
    <property type="entry name" value="ASMase/PPN1_MPP"/>
</dbReference>
<dbReference type="GO" id="GO:0046872">
    <property type="term" value="F:metal ion binding"/>
    <property type="evidence" value="ECO:0007669"/>
    <property type="project" value="UniProtKB-KW"/>
</dbReference>
<dbReference type="OrthoDB" id="282973at2759"/>
<dbReference type="GO" id="GO:0005615">
    <property type="term" value="C:extracellular space"/>
    <property type="evidence" value="ECO:0007669"/>
    <property type="project" value="TreeGrafter"/>
</dbReference>
<evidence type="ECO:0000313" key="13">
    <source>
        <dbReference type="EMBL" id="KXN73627.1"/>
    </source>
</evidence>
<comment type="similarity">
    <text evidence="2">Belongs to the acid sphingomyelinase family.</text>
</comment>
<dbReference type="Gene3D" id="3.60.21.10">
    <property type="match status" value="1"/>
</dbReference>
<feature type="binding site" evidence="9">
    <location>
        <position position="152"/>
    </location>
    <ligand>
        <name>Zn(2+)</name>
        <dbReference type="ChEBI" id="CHEBI:29105"/>
        <label>1</label>
    </ligand>
</feature>
<feature type="binding site" evidence="9">
    <location>
        <position position="76"/>
    </location>
    <ligand>
        <name>Zn(2+)</name>
        <dbReference type="ChEBI" id="CHEBI:29105"/>
        <label>1</label>
    </ligand>
</feature>
<feature type="binding site" evidence="9">
    <location>
        <position position="195"/>
    </location>
    <ligand>
        <name>Zn(2+)</name>
        <dbReference type="ChEBI" id="CHEBI:29105"/>
        <label>2</label>
    </ligand>
</feature>
<keyword evidence="8" id="KW-0325">Glycoprotein</keyword>
<dbReference type="SUPFAM" id="SSF56300">
    <property type="entry name" value="Metallo-dependent phosphatases"/>
    <property type="match status" value="1"/>
</dbReference>
<dbReference type="PANTHER" id="PTHR10340">
    <property type="entry name" value="SPHINGOMYELIN PHOSPHODIESTERASE"/>
    <property type="match status" value="1"/>
</dbReference>
<name>A0A137PF62_CONC2</name>
<dbReference type="InterPro" id="IPR011160">
    <property type="entry name" value="Sphingomy_PDE"/>
</dbReference>
<feature type="binding site" evidence="9">
    <location>
        <position position="74"/>
    </location>
    <ligand>
        <name>Zn(2+)</name>
        <dbReference type="ChEBI" id="CHEBI:29105"/>
        <label>1</label>
    </ligand>
</feature>
<feature type="binding site" evidence="9">
    <location>
        <position position="339"/>
    </location>
    <ligand>
        <name>Zn(2+)</name>
        <dbReference type="ChEBI" id="CHEBI:29105"/>
        <label>1</label>
    </ligand>
</feature>
<keyword evidence="10" id="KW-1015">Disulfide bond</keyword>
<evidence type="ECO:0000256" key="9">
    <source>
        <dbReference type="PIRSR" id="PIRSR000948-1"/>
    </source>
</evidence>
<evidence type="ECO:0000256" key="8">
    <source>
        <dbReference type="ARBA" id="ARBA00023180"/>
    </source>
</evidence>
<evidence type="ECO:0000256" key="10">
    <source>
        <dbReference type="PIRSR" id="PIRSR000948-2"/>
    </source>
</evidence>
<feature type="domain" description="Calcineurin-like phosphoesterase" evidence="11">
    <location>
        <begin position="68"/>
        <end position="340"/>
    </location>
</feature>
<feature type="binding site" evidence="9">
    <location>
        <position position="152"/>
    </location>
    <ligand>
        <name>Zn(2+)</name>
        <dbReference type="ChEBI" id="CHEBI:29105"/>
        <label>2</label>
    </ligand>
</feature>
<feature type="disulfide bond" evidence="10">
    <location>
        <begin position="467"/>
        <end position="471"/>
    </location>
</feature>
<organism evidence="13 14">
    <name type="scientific">Conidiobolus coronatus (strain ATCC 28846 / CBS 209.66 / NRRL 28638)</name>
    <name type="common">Delacroixia coronata</name>
    <dbReference type="NCBI Taxonomy" id="796925"/>
    <lineage>
        <taxon>Eukaryota</taxon>
        <taxon>Fungi</taxon>
        <taxon>Fungi incertae sedis</taxon>
        <taxon>Zoopagomycota</taxon>
        <taxon>Entomophthoromycotina</taxon>
        <taxon>Entomophthoromycetes</taxon>
        <taxon>Entomophthorales</taxon>
        <taxon>Ancylistaceae</taxon>
        <taxon>Conidiobolus</taxon>
    </lineage>
</organism>
<proteinExistence type="inferred from homology"/>
<evidence type="ECO:0000313" key="14">
    <source>
        <dbReference type="Proteomes" id="UP000070444"/>
    </source>
</evidence>
<dbReference type="GO" id="GO:0004767">
    <property type="term" value="F:sphingomyelin phosphodiesterase activity"/>
    <property type="evidence" value="ECO:0007669"/>
    <property type="project" value="InterPro"/>
</dbReference>
<dbReference type="Proteomes" id="UP000070444">
    <property type="component" value="Unassembled WGS sequence"/>
</dbReference>
<dbReference type="PIRSF" id="PIRSF000948">
    <property type="entry name" value="Sphingomy_PDE"/>
    <property type="match status" value="1"/>
</dbReference>
<protein>
    <submittedName>
        <fullName evidence="13">Sphingomyelin phosphodiesterase</fullName>
    </submittedName>
</protein>
<evidence type="ECO:0000259" key="11">
    <source>
        <dbReference type="Pfam" id="PF00149"/>
    </source>
</evidence>
<keyword evidence="6" id="KW-0378">Hydrolase</keyword>
<keyword evidence="14" id="KW-1185">Reference proteome</keyword>
<evidence type="ECO:0000259" key="12">
    <source>
        <dbReference type="Pfam" id="PF19272"/>
    </source>
</evidence>
<dbReference type="GO" id="GO:0006685">
    <property type="term" value="P:sphingomyelin catabolic process"/>
    <property type="evidence" value="ECO:0007669"/>
    <property type="project" value="InterPro"/>
</dbReference>
<evidence type="ECO:0000256" key="3">
    <source>
        <dbReference type="ARBA" id="ARBA00022525"/>
    </source>
</evidence>
<keyword evidence="3" id="KW-0964">Secreted</keyword>
<dbReference type="EMBL" id="KQ964434">
    <property type="protein sequence ID" value="KXN73627.1"/>
    <property type="molecule type" value="Genomic_DNA"/>
</dbReference>
<comment type="cofactor">
    <cofactor evidence="9">
        <name>Zn(2+)</name>
        <dbReference type="ChEBI" id="CHEBI:29105"/>
    </cofactor>
    <text evidence="9">Binds 2 Zn(2+) ions per subunit.</text>
</comment>
<evidence type="ECO:0000256" key="4">
    <source>
        <dbReference type="ARBA" id="ARBA00022723"/>
    </source>
</evidence>
<dbReference type="Pfam" id="PF00149">
    <property type="entry name" value="Metallophos"/>
    <property type="match status" value="1"/>
</dbReference>